<sequence length="135" mass="15164">MTDALISAQDSGPGRPRLAKRERNSSRSVPPYCNYDAFECRGRPQTHLSPLERLFWALFGLLSLPRHAAPLGPVMRTDSRPLDDFLKVNSTASPSLRLRKPSMCTSLRSQLPQLDPNMNPELQLHGTKQTANELR</sequence>
<dbReference type="EMBL" id="SRLO01000017">
    <property type="protein sequence ID" value="TNN86201.1"/>
    <property type="molecule type" value="Genomic_DNA"/>
</dbReference>
<protein>
    <submittedName>
        <fullName evidence="2">Uncharacterized protein</fullName>
    </submittedName>
</protein>
<dbReference type="Proteomes" id="UP000314294">
    <property type="component" value="Unassembled WGS sequence"/>
</dbReference>
<organism evidence="2 3">
    <name type="scientific">Liparis tanakae</name>
    <name type="common">Tanaka's snailfish</name>
    <dbReference type="NCBI Taxonomy" id="230148"/>
    <lineage>
        <taxon>Eukaryota</taxon>
        <taxon>Metazoa</taxon>
        <taxon>Chordata</taxon>
        <taxon>Craniata</taxon>
        <taxon>Vertebrata</taxon>
        <taxon>Euteleostomi</taxon>
        <taxon>Actinopterygii</taxon>
        <taxon>Neopterygii</taxon>
        <taxon>Teleostei</taxon>
        <taxon>Neoteleostei</taxon>
        <taxon>Acanthomorphata</taxon>
        <taxon>Eupercaria</taxon>
        <taxon>Perciformes</taxon>
        <taxon>Cottioidei</taxon>
        <taxon>Cottales</taxon>
        <taxon>Liparidae</taxon>
        <taxon>Liparis</taxon>
    </lineage>
</organism>
<evidence type="ECO:0000313" key="3">
    <source>
        <dbReference type="Proteomes" id="UP000314294"/>
    </source>
</evidence>
<feature type="region of interest" description="Disordered" evidence="1">
    <location>
        <begin position="110"/>
        <end position="135"/>
    </location>
</feature>
<gene>
    <name evidence="2" type="ORF">EYF80_003618</name>
</gene>
<evidence type="ECO:0000256" key="1">
    <source>
        <dbReference type="SAM" id="MobiDB-lite"/>
    </source>
</evidence>
<accession>A0A4Z2J8G4</accession>
<reference evidence="2 3" key="1">
    <citation type="submission" date="2019-03" db="EMBL/GenBank/DDBJ databases">
        <title>First draft genome of Liparis tanakae, snailfish: a comprehensive survey of snailfish specific genes.</title>
        <authorList>
            <person name="Kim W."/>
            <person name="Song I."/>
            <person name="Jeong J.-H."/>
            <person name="Kim D."/>
            <person name="Kim S."/>
            <person name="Ryu S."/>
            <person name="Song J.Y."/>
            <person name="Lee S.K."/>
        </authorList>
    </citation>
    <scope>NUCLEOTIDE SEQUENCE [LARGE SCALE GENOMIC DNA]</scope>
    <source>
        <tissue evidence="2">Muscle</tissue>
    </source>
</reference>
<feature type="region of interest" description="Disordered" evidence="1">
    <location>
        <begin position="1"/>
        <end position="28"/>
    </location>
</feature>
<dbReference type="AlphaFoldDB" id="A0A4Z2J8G4"/>
<evidence type="ECO:0000313" key="2">
    <source>
        <dbReference type="EMBL" id="TNN86201.1"/>
    </source>
</evidence>
<keyword evidence="3" id="KW-1185">Reference proteome</keyword>
<feature type="compositionally biased region" description="Polar residues" evidence="1">
    <location>
        <begin position="126"/>
        <end position="135"/>
    </location>
</feature>
<name>A0A4Z2J8G4_9TELE</name>
<proteinExistence type="predicted"/>
<comment type="caution">
    <text evidence="2">The sequence shown here is derived from an EMBL/GenBank/DDBJ whole genome shotgun (WGS) entry which is preliminary data.</text>
</comment>